<dbReference type="AlphaFoldDB" id="A0A3P1YQX8"/>
<name>A0A3P1YQX8_TANFO</name>
<sequence>MTLDEAFKDLISRRKWYANTSGSFQQAQKDKSRYLKGFYVPEERIRKYLSEAGWEQAQQEKWKKKDVF</sequence>
<evidence type="ECO:0000313" key="2">
    <source>
        <dbReference type="Proteomes" id="UP000279860"/>
    </source>
</evidence>
<evidence type="ECO:0000313" key="1">
    <source>
        <dbReference type="EMBL" id="RRD72470.1"/>
    </source>
</evidence>
<reference evidence="1 2" key="1">
    <citation type="submission" date="2018-11" db="EMBL/GenBank/DDBJ databases">
        <title>Genomes From Bacteria Associated with the Canine Oral Cavity: a Test Case for Automated Genome-Based Taxonomic Assignment.</title>
        <authorList>
            <person name="Coil D.A."/>
            <person name="Jospin G."/>
            <person name="Darling A.E."/>
            <person name="Wallis C."/>
            <person name="Davis I.J."/>
            <person name="Harris S."/>
            <person name="Eisen J.A."/>
            <person name="Holcombe L.J."/>
            <person name="O'Flynn C."/>
        </authorList>
    </citation>
    <scope>NUCLEOTIDE SEQUENCE [LARGE SCALE GENOMIC DNA]</scope>
    <source>
        <strain evidence="1 2">OH1426_COT-023</strain>
    </source>
</reference>
<protein>
    <submittedName>
        <fullName evidence="1">Uncharacterized protein</fullName>
    </submittedName>
</protein>
<dbReference type="Proteomes" id="UP000279860">
    <property type="component" value="Unassembled WGS sequence"/>
</dbReference>
<proteinExistence type="predicted"/>
<dbReference type="EMBL" id="RQYN01000050">
    <property type="protein sequence ID" value="RRD72470.1"/>
    <property type="molecule type" value="Genomic_DNA"/>
</dbReference>
<gene>
    <name evidence="1" type="ORF">EII41_11130</name>
</gene>
<accession>A0A3P1YQX8</accession>
<comment type="caution">
    <text evidence="1">The sequence shown here is derived from an EMBL/GenBank/DDBJ whole genome shotgun (WGS) entry which is preliminary data.</text>
</comment>
<organism evidence="1 2">
    <name type="scientific">Tannerella forsythia</name>
    <name type="common">Bacteroides forsythus</name>
    <dbReference type="NCBI Taxonomy" id="28112"/>
    <lineage>
        <taxon>Bacteria</taxon>
        <taxon>Pseudomonadati</taxon>
        <taxon>Bacteroidota</taxon>
        <taxon>Bacteroidia</taxon>
        <taxon>Bacteroidales</taxon>
        <taxon>Tannerellaceae</taxon>
        <taxon>Tannerella</taxon>
    </lineage>
</organism>